<name>A0A7C5LYP3_9PROT</name>
<dbReference type="Proteomes" id="UP000885830">
    <property type="component" value="Unassembled WGS sequence"/>
</dbReference>
<protein>
    <submittedName>
        <fullName evidence="1">DUF952 domain-containing protein</fullName>
    </submittedName>
</protein>
<dbReference type="AlphaFoldDB" id="A0A7C5LYP3"/>
<sequence length="116" mass="13783">MTDSIYKIFTLPEWDEFVTLREFSGSVDDQRDGFIHFSTRPQLQGTLDKHYKTHIQVVMARFDPQALGPELRWEMSRGGQKFPHLYAKLSWQHMDGHLQIERQNDQYNLDELDKSL</sequence>
<dbReference type="InterPro" id="IPR009297">
    <property type="entry name" value="DUF952"/>
</dbReference>
<evidence type="ECO:0000313" key="1">
    <source>
        <dbReference type="EMBL" id="HHL42433.1"/>
    </source>
</evidence>
<dbReference type="SUPFAM" id="SSF56399">
    <property type="entry name" value="ADP-ribosylation"/>
    <property type="match status" value="1"/>
</dbReference>
<proteinExistence type="predicted"/>
<accession>A0A7C5LYP3</accession>
<dbReference type="EMBL" id="DRMJ01000113">
    <property type="protein sequence ID" value="HHL42433.1"/>
    <property type="molecule type" value="Genomic_DNA"/>
</dbReference>
<gene>
    <name evidence="1" type="ORF">ENJ42_02350</name>
</gene>
<organism evidence="1">
    <name type="scientific">Hellea balneolensis</name>
    <dbReference type="NCBI Taxonomy" id="287478"/>
    <lineage>
        <taxon>Bacteria</taxon>
        <taxon>Pseudomonadati</taxon>
        <taxon>Pseudomonadota</taxon>
        <taxon>Alphaproteobacteria</taxon>
        <taxon>Maricaulales</taxon>
        <taxon>Robiginitomaculaceae</taxon>
        <taxon>Hellea</taxon>
    </lineage>
</organism>
<dbReference type="PANTHER" id="PTHR34129:SF1">
    <property type="entry name" value="DUF952 DOMAIN-CONTAINING PROTEIN"/>
    <property type="match status" value="1"/>
</dbReference>
<dbReference type="PANTHER" id="PTHR34129">
    <property type="entry name" value="BLR1139 PROTEIN"/>
    <property type="match status" value="1"/>
</dbReference>
<reference evidence="1" key="1">
    <citation type="journal article" date="2020" name="mSystems">
        <title>Genome- and Community-Level Interaction Insights into Carbon Utilization and Element Cycling Functions of Hydrothermarchaeota in Hydrothermal Sediment.</title>
        <authorList>
            <person name="Zhou Z."/>
            <person name="Liu Y."/>
            <person name="Xu W."/>
            <person name="Pan J."/>
            <person name="Luo Z.H."/>
            <person name="Li M."/>
        </authorList>
    </citation>
    <scope>NUCLEOTIDE SEQUENCE [LARGE SCALE GENOMIC DNA]</scope>
    <source>
        <strain evidence="1">HyVt-485</strain>
    </source>
</reference>
<comment type="caution">
    <text evidence="1">The sequence shown here is derived from an EMBL/GenBank/DDBJ whole genome shotgun (WGS) entry which is preliminary data.</text>
</comment>
<dbReference type="Gene3D" id="3.20.170.20">
    <property type="entry name" value="Protein of unknown function DUF952"/>
    <property type="match status" value="1"/>
</dbReference>
<dbReference type="Pfam" id="PF06108">
    <property type="entry name" value="DUF952"/>
    <property type="match status" value="1"/>
</dbReference>